<proteinExistence type="predicted"/>
<protein>
    <submittedName>
        <fullName evidence="1">Uncharacterized protein</fullName>
    </submittedName>
</protein>
<reference evidence="1 2" key="1">
    <citation type="submission" date="2016-06" db="EMBL/GenBank/DDBJ databases">
        <authorList>
            <person name="Kjaerup R.B."/>
            <person name="Dalgaard T.S."/>
            <person name="Juul-Madsen H.R."/>
        </authorList>
    </citation>
    <scope>NUCLEOTIDE SEQUENCE [LARGE SCALE GENOMIC DNA]</scope>
    <source>
        <strain evidence="1 2">1245752.6</strain>
    </source>
</reference>
<evidence type="ECO:0000313" key="1">
    <source>
        <dbReference type="EMBL" id="OBS01857.1"/>
    </source>
</evidence>
<sequence>MTAVDPAPRWINPTCIEALHAGNRVRTEHAALHTVAAARKAVRVMRKWAGHPSTRKPAGMFDRYYEALNARVDHPDASLAEIAAWLGLRKDQYSARLRRAIAYAQSLEANA</sequence>
<dbReference type="Proteomes" id="UP000093757">
    <property type="component" value="Unassembled WGS sequence"/>
</dbReference>
<accession>A0A1A6BHM7</accession>
<name>A0A1A6BHM7_MYCGO</name>
<dbReference type="EMBL" id="MAEM01000243">
    <property type="protein sequence ID" value="OBS01857.1"/>
    <property type="molecule type" value="Genomic_DNA"/>
</dbReference>
<organism evidence="1 2">
    <name type="scientific">Mycobacterium gordonae</name>
    <dbReference type="NCBI Taxonomy" id="1778"/>
    <lineage>
        <taxon>Bacteria</taxon>
        <taxon>Bacillati</taxon>
        <taxon>Actinomycetota</taxon>
        <taxon>Actinomycetes</taxon>
        <taxon>Mycobacteriales</taxon>
        <taxon>Mycobacteriaceae</taxon>
        <taxon>Mycobacterium</taxon>
    </lineage>
</organism>
<dbReference type="RefSeq" id="WP_065133866.1">
    <property type="nucleotide sequence ID" value="NZ_MAEM01000243.1"/>
</dbReference>
<dbReference type="AlphaFoldDB" id="A0A1A6BHM7"/>
<evidence type="ECO:0000313" key="2">
    <source>
        <dbReference type="Proteomes" id="UP000093757"/>
    </source>
</evidence>
<comment type="caution">
    <text evidence="1">The sequence shown here is derived from an EMBL/GenBank/DDBJ whole genome shotgun (WGS) entry which is preliminary data.</text>
</comment>
<gene>
    <name evidence="1" type="ORF">A9W98_17890</name>
</gene>
<dbReference type="OrthoDB" id="5197218at2"/>